<dbReference type="EMBL" id="PVWP01000001">
    <property type="protein sequence ID" value="PSB39463.1"/>
    <property type="molecule type" value="Genomic_DNA"/>
</dbReference>
<sequence length="117" mass="13250">MHLRAIQTQLQELACHLNYSTKQDKYLSSGLQETITSALQAIEQVLGFSAALSELEPAEVRDTLLQDASQNLDRYDAITQALDALDELDSHVIQIRLMQEAEPEFVYKETIQPFNQV</sequence>
<organism evidence="1 2">
    <name type="scientific">Aphanothece cf. minutissima CCALA 015</name>
    <dbReference type="NCBI Taxonomy" id="2107695"/>
    <lineage>
        <taxon>Bacteria</taxon>
        <taxon>Bacillati</taxon>
        <taxon>Cyanobacteriota</taxon>
        <taxon>Cyanophyceae</taxon>
        <taxon>Oscillatoriophycideae</taxon>
        <taxon>Chroococcales</taxon>
        <taxon>Aphanothecaceae</taxon>
        <taxon>Aphanothece</taxon>
    </lineage>
</organism>
<evidence type="ECO:0000313" key="2">
    <source>
        <dbReference type="Proteomes" id="UP000238218"/>
    </source>
</evidence>
<reference evidence="1 2" key="1">
    <citation type="submission" date="2018-02" db="EMBL/GenBank/DDBJ databases">
        <authorList>
            <person name="Moore K."/>
            <person name="Momper L."/>
        </authorList>
    </citation>
    <scope>NUCLEOTIDE SEQUENCE [LARGE SCALE GENOMIC DNA]</scope>
    <source>
        <strain evidence="1 2">CCALA 015</strain>
    </source>
</reference>
<dbReference type="Proteomes" id="UP000238218">
    <property type="component" value="Unassembled WGS sequence"/>
</dbReference>
<protein>
    <submittedName>
        <fullName evidence="1">Uncharacterized protein</fullName>
    </submittedName>
</protein>
<proteinExistence type="predicted"/>
<evidence type="ECO:0000313" key="1">
    <source>
        <dbReference type="EMBL" id="PSB39463.1"/>
    </source>
</evidence>
<dbReference type="RefSeq" id="WP_106219654.1">
    <property type="nucleotide sequence ID" value="NZ_PVWP01000001.1"/>
</dbReference>
<comment type="caution">
    <text evidence="1">The sequence shown here is derived from an EMBL/GenBank/DDBJ whole genome shotgun (WGS) entry which is preliminary data.</text>
</comment>
<reference evidence="1 2" key="2">
    <citation type="submission" date="2018-03" db="EMBL/GenBank/DDBJ databases">
        <title>The ancient ancestry and fast evolution of plastids.</title>
        <authorList>
            <person name="Moore K.R."/>
            <person name="Magnabosco C."/>
            <person name="Momper L."/>
            <person name="Gold D.A."/>
            <person name="Bosak T."/>
            <person name="Fournier G.P."/>
        </authorList>
    </citation>
    <scope>NUCLEOTIDE SEQUENCE [LARGE SCALE GENOMIC DNA]</scope>
    <source>
        <strain evidence="1 2">CCALA 015</strain>
    </source>
</reference>
<gene>
    <name evidence="1" type="ORF">C7B81_02140</name>
</gene>
<keyword evidence="2" id="KW-1185">Reference proteome</keyword>
<accession>A0ABX5FC54</accession>
<name>A0ABX5FC54_9CHRO</name>